<evidence type="ECO:0000313" key="1">
    <source>
        <dbReference type="EMBL" id="SVC93120.1"/>
    </source>
</evidence>
<protein>
    <submittedName>
        <fullName evidence="1">Uncharacterized protein</fullName>
    </submittedName>
</protein>
<dbReference type="EMBL" id="UINC01119357">
    <property type="protein sequence ID" value="SVC93120.1"/>
    <property type="molecule type" value="Genomic_DNA"/>
</dbReference>
<dbReference type="AlphaFoldDB" id="A0A382R769"/>
<feature type="non-terminal residue" evidence="1">
    <location>
        <position position="25"/>
    </location>
</feature>
<name>A0A382R769_9ZZZZ</name>
<accession>A0A382R769</accession>
<organism evidence="1">
    <name type="scientific">marine metagenome</name>
    <dbReference type="NCBI Taxonomy" id="408172"/>
    <lineage>
        <taxon>unclassified sequences</taxon>
        <taxon>metagenomes</taxon>
        <taxon>ecological metagenomes</taxon>
    </lineage>
</organism>
<gene>
    <name evidence="1" type="ORF">METZ01_LOCUS345974</name>
</gene>
<reference evidence="1" key="1">
    <citation type="submission" date="2018-05" db="EMBL/GenBank/DDBJ databases">
        <authorList>
            <person name="Lanie J.A."/>
            <person name="Ng W.-L."/>
            <person name="Kazmierczak K.M."/>
            <person name="Andrzejewski T.M."/>
            <person name="Davidsen T.M."/>
            <person name="Wayne K.J."/>
            <person name="Tettelin H."/>
            <person name="Glass J.I."/>
            <person name="Rusch D."/>
            <person name="Podicherti R."/>
            <person name="Tsui H.-C.T."/>
            <person name="Winkler M.E."/>
        </authorList>
    </citation>
    <scope>NUCLEOTIDE SEQUENCE</scope>
</reference>
<dbReference type="AntiFam" id="ANF00013">
    <property type="entry name" value="tRNA translation"/>
</dbReference>
<proteinExistence type="predicted"/>
<sequence length="25" mass="2832">MAQLDRATVCGTVGRRFESSWARSF</sequence>